<feature type="domain" description="GH18" evidence="13">
    <location>
        <begin position="167"/>
        <end position="514"/>
    </location>
</feature>
<protein>
    <recommendedName>
        <fullName evidence="3">chitinase</fullName>
        <ecNumber evidence="3">3.2.1.14</ecNumber>
    </recommendedName>
</protein>
<dbReference type="PANTHER" id="PTHR47700:SF2">
    <property type="entry name" value="CHITINASE"/>
    <property type="match status" value="1"/>
</dbReference>
<evidence type="ECO:0000256" key="9">
    <source>
        <dbReference type="ARBA" id="ARBA00023295"/>
    </source>
</evidence>
<dbReference type="SUPFAM" id="SSF57016">
    <property type="entry name" value="Plant lectins/antimicrobial peptides"/>
    <property type="match status" value="1"/>
</dbReference>
<dbReference type="InterPro" id="IPR001223">
    <property type="entry name" value="Glyco_hydro18_cat"/>
</dbReference>
<evidence type="ECO:0000256" key="10">
    <source>
        <dbReference type="ARBA" id="ARBA00023326"/>
    </source>
</evidence>
<dbReference type="GO" id="GO:0000272">
    <property type="term" value="P:polysaccharide catabolic process"/>
    <property type="evidence" value="ECO:0007669"/>
    <property type="project" value="UniProtKB-KW"/>
</dbReference>
<dbReference type="Gene3D" id="3.10.50.10">
    <property type="match status" value="1"/>
</dbReference>
<comment type="catalytic activity">
    <reaction evidence="1">
        <text>Random endo-hydrolysis of N-acetyl-beta-D-glucosaminide (1-&gt;4)-beta-linkages in chitin and chitodextrins.</text>
        <dbReference type="EC" id="3.2.1.14"/>
    </reaction>
</comment>
<dbReference type="SMART" id="SM00257">
    <property type="entry name" value="LysM"/>
    <property type="match status" value="1"/>
</dbReference>
<dbReference type="Gene3D" id="3.20.20.80">
    <property type="entry name" value="Glycosidases"/>
    <property type="match status" value="1"/>
</dbReference>
<dbReference type="GO" id="GO:0008061">
    <property type="term" value="F:chitin binding"/>
    <property type="evidence" value="ECO:0007669"/>
    <property type="project" value="UniProtKB-KW"/>
</dbReference>
<proteinExistence type="inferred from homology"/>
<keyword evidence="10" id="KW-0624">Polysaccharide degradation</keyword>
<keyword evidence="7" id="KW-0843">Virulence</keyword>
<evidence type="ECO:0000256" key="6">
    <source>
        <dbReference type="ARBA" id="ARBA00023024"/>
    </source>
</evidence>
<feature type="non-terminal residue" evidence="14">
    <location>
        <position position="1"/>
    </location>
</feature>
<dbReference type="SUPFAM" id="SSF54106">
    <property type="entry name" value="LysM domain"/>
    <property type="match status" value="1"/>
</dbReference>
<evidence type="ECO:0000256" key="1">
    <source>
        <dbReference type="ARBA" id="ARBA00000822"/>
    </source>
</evidence>
<dbReference type="SUPFAM" id="SSF51445">
    <property type="entry name" value="(Trans)glycosidases"/>
    <property type="match status" value="1"/>
</dbReference>
<dbReference type="Gene3D" id="3.30.60.10">
    <property type="entry name" value="Endochitinase-like"/>
    <property type="match status" value="1"/>
</dbReference>
<dbReference type="Proteomes" id="UP000799439">
    <property type="component" value="Unassembled WGS sequence"/>
</dbReference>
<gene>
    <name evidence="14" type="ORF">K461DRAFT_204087</name>
</gene>
<dbReference type="Gene3D" id="3.10.350.10">
    <property type="entry name" value="LysM domain"/>
    <property type="match status" value="1"/>
</dbReference>
<dbReference type="InterPro" id="IPR029070">
    <property type="entry name" value="Chitinase_insertion_sf"/>
</dbReference>
<dbReference type="InterPro" id="IPR053214">
    <property type="entry name" value="LysM12-like"/>
</dbReference>
<reference evidence="14" key="1">
    <citation type="journal article" date="2020" name="Stud. Mycol.">
        <title>101 Dothideomycetes genomes: a test case for predicting lifestyles and emergence of pathogens.</title>
        <authorList>
            <person name="Haridas S."/>
            <person name="Albert R."/>
            <person name="Binder M."/>
            <person name="Bloem J."/>
            <person name="Labutti K."/>
            <person name="Salamov A."/>
            <person name="Andreopoulos B."/>
            <person name="Baker S."/>
            <person name="Barry K."/>
            <person name="Bills G."/>
            <person name="Bluhm B."/>
            <person name="Cannon C."/>
            <person name="Castanera R."/>
            <person name="Culley D."/>
            <person name="Daum C."/>
            <person name="Ezra D."/>
            <person name="Gonzalez J."/>
            <person name="Henrissat B."/>
            <person name="Kuo A."/>
            <person name="Liang C."/>
            <person name="Lipzen A."/>
            <person name="Lutzoni F."/>
            <person name="Magnuson J."/>
            <person name="Mondo S."/>
            <person name="Nolan M."/>
            <person name="Ohm R."/>
            <person name="Pangilinan J."/>
            <person name="Park H.-J."/>
            <person name="Ramirez L."/>
            <person name="Alfaro M."/>
            <person name="Sun H."/>
            <person name="Tritt A."/>
            <person name="Yoshinaga Y."/>
            <person name="Zwiers L.-H."/>
            <person name="Turgeon B."/>
            <person name="Goodwin S."/>
            <person name="Spatafora J."/>
            <person name="Crous P."/>
            <person name="Grigoriev I."/>
        </authorList>
    </citation>
    <scope>NUCLEOTIDE SEQUENCE</scope>
    <source>
        <strain evidence="14">CBS 260.36</strain>
    </source>
</reference>
<dbReference type="SUPFAM" id="SSF54556">
    <property type="entry name" value="Chitinase insertion domain"/>
    <property type="match status" value="1"/>
</dbReference>
<feature type="non-terminal residue" evidence="14">
    <location>
        <position position="514"/>
    </location>
</feature>
<evidence type="ECO:0000259" key="13">
    <source>
        <dbReference type="PROSITE" id="PS51910"/>
    </source>
</evidence>
<dbReference type="PANTHER" id="PTHR47700">
    <property type="entry name" value="V CHITINASE, PUTATIVE (AFU_ORTHOLOGUE AFUA_6G13720)-RELATED"/>
    <property type="match status" value="1"/>
</dbReference>
<dbReference type="OrthoDB" id="73875at2759"/>
<evidence type="ECO:0000256" key="2">
    <source>
        <dbReference type="ARBA" id="ARBA00008682"/>
    </source>
</evidence>
<dbReference type="InterPro" id="IPR001579">
    <property type="entry name" value="Glyco_hydro_18_chit_AS"/>
</dbReference>
<dbReference type="Pfam" id="PF00187">
    <property type="entry name" value="Chitin_bind_1"/>
    <property type="match status" value="1"/>
</dbReference>
<accession>A0A9P4JBS1</accession>
<evidence type="ECO:0000313" key="14">
    <source>
        <dbReference type="EMBL" id="KAF2157187.1"/>
    </source>
</evidence>
<dbReference type="SMART" id="SM00636">
    <property type="entry name" value="Glyco_18"/>
    <property type="match status" value="1"/>
</dbReference>
<comment type="similarity">
    <text evidence="2">Belongs to the glycosyl hydrolase 18 family. Chitinase class V subfamily.</text>
</comment>
<dbReference type="CDD" id="cd00035">
    <property type="entry name" value="ChtBD1"/>
    <property type="match status" value="1"/>
</dbReference>
<comment type="caution">
    <text evidence="14">The sequence shown here is derived from an EMBL/GenBank/DDBJ whole genome shotgun (WGS) entry which is preliminary data.</text>
</comment>
<dbReference type="EMBL" id="ML996081">
    <property type="protein sequence ID" value="KAF2157187.1"/>
    <property type="molecule type" value="Genomic_DNA"/>
</dbReference>
<evidence type="ECO:0000256" key="8">
    <source>
        <dbReference type="ARBA" id="ARBA00023277"/>
    </source>
</evidence>
<keyword evidence="5 11" id="KW-0378">Hydrolase</keyword>
<evidence type="ECO:0000256" key="11">
    <source>
        <dbReference type="RuleBase" id="RU000489"/>
    </source>
</evidence>
<dbReference type="PROSITE" id="PS51782">
    <property type="entry name" value="LYSM"/>
    <property type="match status" value="1"/>
</dbReference>
<keyword evidence="4" id="KW-0147">Chitin-binding</keyword>
<dbReference type="InterPro" id="IPR017853">
    <property type="entry name" value="GH"/>
</dbReference>
<dbReference type="Pfam" id="PF00704">
    <property type="entry name" value="Glyco_hydro_18"/>
    <property type="match status" value="1"/>
</dbReference>
<dbReference type="EC" id="3.2.1.14" evidence="3"/>
<dbReference type="GO" id="GO:0008843">
    <property type="term" value="F:endochitinase activity"/>
    <property type="evidence" value="ECO:0007669"/>
    <property type="project" value="UniProtKB-EC"/>
</dbReference>
<dbReference type="InterPro" id="IPR018392">
    <property type="entry name" value="LysM"/>
</dbReference>
<evidence type="ECO:0000256" key="3">
    <source>
        <dbReference type="ARBA" id="ARBA00012729"/>
    </source>
</evidence>
<dbReference type="CDD" id="cd00118">
    <property type="entry name" value="LysM"/>
    <property type="match status" value="1"/>
</dbReference>
<keyword evidence="8" id="KW-0119">Carbohydrate metabolism</keyword>
<dbReference type="CDD" id="cd02878">
    <property type="entry name" value="GH18_zymocin_alpha"/>
    <property type="match status" value="1"/>
</dbReference>
<dbReference type="AlphaFoldDB" id="A0A9P4JBS1"/>
<sequence>YACCSPGTLPDFTPKPDASGNCYVYTVKSQDTCATIAAAKSMDWTKIDGYNNQTWGYTGCSNIQIGQNICLSSGSPPFPAPVTGTVCGPQVPGTQKPTSGSPWDWAKLNQCPLNACCDQWGQCGVTPDFCTNTTKPGGAPGTALPNTNGCISNCGTNVVQTPGKNEQFRIGYFESWNLQRPCDVMDVSKVNANGYYTHVHWGFANITSSWNVDVSGAQDQFNGFLKVSNVKKILSFGGWGLSTSPATFEIFRTGVLDGNRQVLATNIVNFIQANNLDGVDFDWEYPGAQDIPGLPADSLDSGANYAKFLALVRAALPQGKTLSIALPASYWYLKGFAPLTMFDKSVDYYVYMTYDLHGQWDYNNKFTDPGCPNGNCLRSHVNKTETAYALAMVTKAGIPSYKIMPGLALYGRSFGMTDPLCTGPMCHYGGPDSTAIPGVCTKTAGYLSNVEINSIIAAANENDAPNTASILMMEDEGDILVYNSTQWVSYLSPSSYSSRQQWYQSLGFGGSADW</sequence>
<evidence type="ECO:0000256" key="4">
    <source>
        <dbReference type="ARBA" id="ARBA00022669"/>
    </source>
</evidence>
<evidence type="ECO:0000313" key="15">
    <source>
        <dbReference type="Proteomes" id="UP000799439"/>
    </source>
</evidence>
<dbReference type="InterPro" id="IPR011583">
    <property type="entry name" value="Chitinase_II/V-like_cat"/>
</dbReference>
<keyword evidence="15" id="KW-1185">Reference proteome</keyword>
<dbReference type="PROSITE" id="PS01095">
    <property type="entry name" value="GH18_1"/>
    <property type="match status" value="1"/>
</dbReference>
<keyword evidence="9 11" id="KW-0326">Glycosidase</keyword>
<organism evidence="14 15">
    <name type="scientific">Myriangium duriaei CBS 260.36</name>
    <dbReference type="NCBI Taxonomy" id="1168546"/>
    <lineage>
        <taxon>Eukaryota</taxon>
        <taxon>Fungi</taxon>
        <taxon>Dikarya</taxon>
        <taxon>Ascomycota</taxon>
        <taxon>Pezizomycotina</taxon>
        <taxon>Dothideomycetes</taxon>
        <taxon>Dothideomycetidae</taxon>
        <taxon>Myriangiales</taxon>
        <taxon>Myriangiaceae</taxon>
        <taxon>Myriangium</taxon>
    </lineage>
</organism>
<dbReference type="InterPro" id="IPR001002">
    <property type="entry name" value="Chitin-bd_1"/>
</dbReference>
<dbReference type="InterPro" id="IPR036779">
    <property type="entry name" value="LysM_dom_sf"/>
</dbReference>
<evidence type="ECO:0000256" key="5">
    <source>
        <dbReference type="ARBA" id="ARBA00022801"/>
    </source>
</evidence>
<evidence type="ECO:0000259" key="12">
    <source>
        <dbReference type="PROSITE" id="PS51782"/>
    </source>
</evidence>
<dbReference type="GO" id="GO:0006032">
    <property type="term" value="P:chitin catabolic process"/>
    <property type="evidence" value="ECO:0007669"/>
    <property type="project" value="UniProtKB-KW"/>
</dbReference>
<dbReference type="InterPro" id="IPR036861">
    <property type="entry name" value="Endochitinase-like_sf"/>
</dbReference>
<evidence type="ECO:0000256" key="7">
    <source>
        <dbReference type="ARBA" id="ARBA00023026"/>
    </source>
</evidence>
<name>A0A9P4JBS1_9PEZI</name>
<keyword evidence="6" id="KW-0146">Chitin degradation</keyword>
<dbReference type="PROSITE" id="PS51910">
    <property type="entry name" value="GH18_2"/>
    <property type="match status" value="1"/>
</dbReference>
<feature type="domain" description="LysM" evidence="12">
    <location>
        <begin position="23"/>
        <end position="71"/>
    </location>
</feature>